<comment type="caution">
    <text evidence="1">The sequence shown here is derived from an EMBL/GenBank/DDBJ whole genome shotgun (WGS) entry which is preliminary data.</text>
</comment>
<dbReference type="Proteomes" id="UP000803844">
    <property type="component" value="Unassembled WGS sequence"/>
</dbReference>
<evidence type="ECO:0000313" key="1">
    <source>
        <dbReference type="EMBL" id="KAF3769016.1"/>
    </source>
</evidence>
<gene>
    <name evidence="1" type="ORF">M406DRAFT_62998</name>
</gene>
<organism evidence="1 2">
    <name type="scientific">Cryphonectria parasitica (strain ATCC 38755 / EP155)</name>
    <dbReference type="NCBI Taxonomy" id="660469"/>
    <lineage>
        <taxon>Eukaryota</taxon>
        <taxon>Fungi</taxon>
        <taxon>Dikarya</taxon>
        <taxon>Ascomycota</taxon>
        <taxon>Pezizomycotina</taxon>
        <taxon>Sordariomycetes</taxon>
        <taxon>Sordariomycetidae</taxon>
        <taxon>Diaporthales</taxon>
        <taxon>Cryphonectriaceae</taxon>
        <taxon>Cryphonectria-Endothia species complex</taxon>
        <taxon>Cryphonectria</taxon>
    </lineage>
</organism>
<sequence>MKIRLREYNNSNSLPLLREQKNIKEKGRNNKYIGDIMNNAQTLQTPVTLKTNPVTQFHVKKPPASEHRRRMDQ</sequence>
<reference evidence="1" key="1">
    <citation type="journal article" date="2020" name="Phytopathology">
        <title>Genome sequence of the chestnut blight fungus Cryphonectria parasitica EP155: A fundamental resource for an archetypical invasive plant pathogen.</title>
        <authorList>
            <person name="Crouch J.A."/>
            <person name="Dawe A."/>
            <person name="Aerts A."/>
            <person name="Barry K."/>
            <person name="Churchill A.C.L."/>
            <person name="Grimwood J."/>
            <person name="Hillman B."/>
            <person name="Milgroom M.G."/>
            <person name="Pangilinan J."/>
            <person name="Smith M."/>
            <person name="Salamov A."/>
            <person name="Schmutz J."/>
            <person name="Yadav J."/>
            <person name="Grigoriev I.V."/>
            <person name="Nuss D."/>
        </authorList>
    </citation>
    <scope>NUCLEOTIDE SEQUENCE</scope>
    <source>
        <strain evidence="1">EP155</strain>
    </source>
</reference>
<dbReference type="EMBL" id="MU032345">
    <property type="protein sequence ID" value="KAF3769016.1"/>
    <property type="molecule type" value="Genomic_DNA"/>
</dbReference>
<protein>
    <submittedName>
        <fullName evidence="1">Uncharacterized protein</fullName>
    </submittedName>
</protein>
<evidence type="ECO:0000313" key="2">
    <source>
        <dbReference type="Proteomes" id="UP000803844"/>
    </source>
</evidence>
<keyword evidence="2" id="KW-1185">Reference proteome</keyword>
<dbReference type="RefSeq" id="XP_040779977.1">
    <property type="nucleotide sequence ID" value="XM_040924811.1"/>
</dbReference>
<name>A0A9P4Y9K4_CRYP1</name>
<accession>A0A9P4Y9K4</accession>
<dbReference type="GeneID" id="63841940"/>
<proteinExistence type="predicted"/>
<dbReference type="AlphaFoldDB" id="A0A9P4Y9K4"/>